<evidence type="ECO:0000313" key="1">
    <source>
        <dbReference type="EMBL" id="KAK3597272.1"/>
    </source>
</evidence>
<reference evidence="1" key="3">
    <citation type="submission" date="2023-05" db="EMBL/GenBank/DDBJ databases">
        <authorList>
            <person name="Smith C.H."/>
        </authorList>
    </citation>
    <scope>NUCLEOTIDE SEQUENCE</scope>
    <source>
        <strain evidence="1">CHS0354</strain>
        <tissue evidence="1">Mantle</tissue>
    </source>
</reference>
<keyword evidence="2" id="KW-1185">Reference proteome</keyword>
<reference evidence="1" key="1">
    <citation type="journal article" date="2021" name="Genome Biol. Evol.">
        <title>A High-Quality Reference Genome for a Parasitic Bivalve with Doubly Uniparental Inheritance (Bivalvia: Unionida).</title>
        <authorList>
            <person name="Smith C.H."/>
        </authorList>
    </citation>
    <scope>NUCLEOTIDE SEQUENCE</scope>
    <source>
        <strain evidence="1">CHS0354</strain>
    </source>
</reference>
<name>A0AAE0W1R9_9BIVA</name>
<protein>
    <submittedName>
        <fullName evidence="1">Uncharacterized protein</fullName>
    </submittedName>
</protein>
<reference evidence="1" key="2">
    <citation type="journal article" date="2021" name="Genome Biol. Evol.">
        <title>Developing a high-quality reference genome for a parasitic bivalve with doubly uniparental inheritance (Bivalvia: Unionida).</title>
        <authorList>
            <person name="Smith C.H."/>
        </authorList>
    </citation>
    <scope>NUCLEOTIDE SEQUENCE</scope>
    <source>
        <strain evidence="1">CHS0354</strain>
        <tissue evidence="1">Mantle</tissue>
    </source>
</reference>
<dbReference type="Proteomes" id="UP001195483">
    <property type="component" value="Unassembled WGS sequence"/>
</dbReference>
<evidence type="ECO:0000313" key="2">
    <source>
        <dbReference type="Proteomes" id="UP001195483"/>
    </source>
</evidence>
<sequence length="196" mass="22368">MDSNSALRSHRHKNVPRVKVEELLSSTLLAKIGRSTSFHITIQWTKIYVFLRRYPWVADLIRSTPISKDQRAAAFYITIKSIKDLLRSTSLADGHNSTLFDVTSKGLLSSTSLSKYHRYNSFNITYPSVEDIVRSTSVSRCRRSTSMLCDTWIPRMPLNMQWFSSTFKIAKFLFSVCVTDCSCMLGVDAKILIVIL</sequence>
<dbReference type="EMBL" id="JAEAOA010000363">
    <property type="protein sequence ID" value="KAK3597272.1"/>
    <property type="molecule type" value="Genomic_DNA"/>
</dbReference>
<comment type="caution">
    <text evidence="1">The sequence shown here is derived from an EMBL/GenBank/DDBJ whole genome shotgun (WGS) entry which is preliminary data.</text>
</comment>
<accession>A0AAE0W1R9</accession>
<dbReference type="AlphaFoldDB" id="A0AAE0W1R9"/>
<gene>
    <name evidence="1" type="ORF">CHS0354_005032</name>
</gene>
<proteinExistence type="predicted"/>
<organism evidence="1 2">
    <name type="scientific">Potamilus streckersoni</name>
    <dbReference type="NCBI Taxonomy" id="2493646"/>
    <lineage>
        <taxon>Eukaryota</taxon>
        <taxon>Metazoa</taxon>
        <taxon>Spiralia</taxon>
        <taxon>Lophotrochozoa</taxon>
        <taxon>Mollusca</taxon>
        <taxon>Bivalvia</taxon>
        <taxon>Autobranchia</taxon>
        <taxon>Heteroconchia</taxon>
        <taxon>Palaeoheterodonta</taxon>
        <taxon>Unionida</taxon>
        <taxon>Unionoidea</taxon>
        <taxon>Unionidae</taxon>
        <taxon>Ambleminae</taxon>
        <taxon>Lampsilini</taxon>
        <taxon>Potamilus</taxon>
    </lineage>
</organism>